<dbReference type="EMBL" id="JAGSPC010000001">
    <property type="protein sequence ID" value="MBV7258034.1"/>
    <property type="molecule type" value="Genomic_DNA"/>
</dbReference>
<keyword evidence="3" id="KW-1185">Reference proteome</keyword>
<dbReference type="Proteomes" id="UP001138681">
    <property type="component" value="Unassembled WGS sequence"/>
</dbReference>
<feature type="chain" id="PRO_5040784590" evidence="1">
    <location>
        <begin position="26"/>
        <end position="154"/>
    </location>
</feature>
<accession>A0A9X1F1W6</accession>
<evidence type="ECO:0000313" key="3">
    <source>
        <dbReference type="Proteomes" id="UP001138681"/>
    </source>
</evidence>
<gene>
    <name evidence="2" type="ORF">KCG46_00425</name>
</gene>
<evidence type="ECO:0000313" key="2">
    <source>
        <dbReference type="EMBL" id="MBV7258034.1"/>
    </source>
</evidence>
<protein>
    <submittedName>
        <fullName evidence="2">Uncharacterized protein</fullName>
    </submittedName>
</protein>
<name>A0A9X1F1W6_9SPHN</name>
<keyword evidence="1" id="KW-0732">Signal</keyword>
<comment type="caution">
    <text evidence="2">The sequence shown here is derived from an EMBL/GenBank/DDBJ whole genome shotgun (WGS) entry which is preliminary data.</text>
</comment>
<dbReference type="RefSeq" id="WP_218403410.1">
    <property type="nucleotide sequence ID" value="NZ_JAGSPC010000001.1"/>
</dbReference>
<feature type="signal peptide" evidence="1">
    <location>
        <begin position="1"/>
        <end position="25"/>
    </location>
</feature>
<dbReference type="PROSITE" id="PS51257">
    <property type="entry name" value="PROKAR_LIPOPROTEIN"/>
    <property type="match status" value="1"/>
</dbReference>
<reference evidence="2" key="1">
    <citation type="submission" date="2021-04" db="EMBL/GenBank/DDBJ databases">
        <authorList>
            <person name="Pira H."/>
            <person name="Risdian C."/>
            <person name="Wink J."/>
        </authorList>
    </citation>
    <scope>NUCLEOTIDE SEQUENCE</scope>
    <source>
        <strain evidence="2">WH158</strain>
    </source>
</reference>
<dbReference type="AlphaFoldDB" id="A0A9X1F1W6"/>
<organism evidence="2 3">
    <name type="scientific">Erythrobacter crassostreae</name>
    <dbReference type="NCBI Taxonomy" id="2828328"/>
    <lineage>
        <taxon>Bacteria</taxon>
        <taxon>Pseudomonadati</taxon>
        <taxon>Pseudomonadota</taxon>
        <taxon>Alphaproteobacteria</taxon>
        <taxon>Sphingomonadales</taxon>
        <taxon>Erythrobacteraceae</taxon>
        <taxon>Erythrobacter/Porphyrobacter group</taxon>
        <taxon>Erythrobacter</taxon>
    </lineage>
</organism>
<proteinExistence type="predicted"/>
<evidence type="ECO:0000256" key="1">
    <source>
        <dbReference type="SAM" id="SignalP"/>
    </source>
</evidence>
<sequence length="154" mass="16137">MENKPFSRRLLSTLPVSILSCAVLAACSSGDSIDDGGAVFEGISPEATINMVGNEPFWGIEITSEGMGYKAHYTTPENSDGTAIIVTRFAGNNGLGFSGELNDETMQVALTPGECSDTMSDAVYPYTATVTLGERTLFGCGYTSDEPVEGVSAL</sequence>